<dbReference type="eggNOG" id="COG3108">
    <property type="taxonomic scope" value="Bacteria"/>
</dbReference>
<dbReference type="Pfam" id="PF08291">
    <property type="entry name" value="Peptidase_M15_3"/>
    <property type="match status" value="1"/>
</dbReference>
<dbReference type="SMART" id="SM00287">
    <property type="entry name" value="SH3b"/>
    <property type="match status" value="1"/>
</dbReference>
<name>A1ZLL8_MICM2</name>
<dbReference type="Pfam" id="PF08239">
    <property type="entry name" value="SH3_3"/>
    <property type="match status" value="1"/>
</dbReference>
<evidence type="ECO:0000256" key="1">
    <source>
        <dbReference type="SAM" id="MobiDB-lite"/>
    </source>
</evidence>
<dbReference type="InterPro" id="IPR003646">
    <property type="entry name" value="SH3-like_bac-type"/>
</dbReference>
<dbReference type="EMBL" id="AAWS01000014">
    <property type="protein sequence ID" value="EAY28772.1"/>
    <property type="molecule type" value="Genomic_DNA"/>
</dbReference>
<dbReference type="Gene3D" id="3.30.1380.10">
    <property type="match status" value="1"/>
</dbReference>
<accession>A1ZLL8</accession>
<proteinExistence type="predicted"/>
<reference evidence="3 4" key="1">
    <citation type="submission" date="2007-01" db="EMBL/GenBank/DDBJ databases">
        <authorList>
            <person name="Haygood M."/>
            <person name="Podell S."/>
            <person name="Anderson C."/>
            <person name="Hopkinson B."/>
            <person name="Roe K."/>
            <person name="Barbeau K."/>
            <person name="Gaasterland T."/>
            <person name="Ferriera S."/>
            <person name="Johnson J."/>
            <person name="Kravitz S."/>
            <person name="Beeson K."/>
            <person name="Sutton G."/>
            <person name="Rogers Y.-H."/>
            <person name="Friedman R."/>
            <person name="Frazier M."/>
            <person name="Venter J.C."/>
        </authorList>
    </citation>
    <scope>NUCLEOTIDE SEQUENCE [LARGE SCALE GENOMIC DNA]</scope>
    <source>
        <strain evidence="3 4">ATCC 23134</strain>
    </source>
</reference>
<dbReference type="eggNOG" id="COG3409">
    <property type="taxonomic scope" value="Bacteria"/>
</dbReference>
<comment type="caution">
    <text evidence="3">The sequence shown here is derived from an EMBL/GenBank/DDBJ whole genome shotgun (WGS) entry which is preliminary data.</text>
</comment>
<organism evidence="3 4">
    <name type="scientific">Microscilla marina ATCC 23134</name>
    <dbReference type="NCBI Taxonomy" id="313606"/>
    <lineage>
        <taxon>Bacteria</taxon>
        <taxon>Pseudomonadati</taxon>
        <taxon>Bacteroidota</taxon>
        <taxon>Cytophagia</taxon>
        <taxon>Cytophagales</taxon>
        <taxon>Microscillaceae</taxon>
        <taxon>Microscilla</taxon>
    </lineage>
</organism>
<dbReference type="Gene3D" id="2.30.30.40">
    <property type="entry name" value="SH3 Domains"/>
    <property type="match status" value="1"/>
</dbReference>
<dbReference type="InterPro" id="IPR013230">
    <property type="entry name" value="Peptidase_M15A_C"/>
</dbReference>
<evidence type="ECO:0000313" key="4">
    <source>
        <dbReference type="Proteomes" id="UP000004095"/>
    </source>
</evidence>
<keyword evidence="4" id="KW-1185">Reference proteome</keyword>
<dbReference type="Proteomes" id="UP000004095">
    <property type="component" value="Unassembled WGS sequence"/>
</dbReference>
<dbReference type="AlphaFoldDB" id="A1ZLL8"/>
<protein>
    <recommendedName>
        <fullName evidence="2">SH3b domain-containing protein</fullName>
    </recommendedName>
</protein>
<dbReference type="RefSeq" id="WP_002697530.1">
    <property type="nucleotide sequence ID" value="NZ_AAWS01000014.1"/>
</dbReference>
<sequence>MPDQIMKTQNEGANTQNKSKSQVVHNQTIKTNQTPHKAKRGAVIQRKTTPSKTEKWTFSQFEKAYNTPVDQSELTTEEKKYFEEYEKRAQVYLDRAGSKWGGKTKITGSMFANAARWSYLHYGKDMSKVVPVEFALAQAQFESHLGMTGRSASKNPFNIGEYNNSTASFVSKVKDGDMGVAMYYHLMAEDYLSARTSDELLENFVNERGSRYQVDDGGVSDKSYEADVKKQMGFIGRYADKNGAKFTTTTPDKKTTTAKKTTSNPVETVYKKYSSGKIDMIALGTALVPLAKSHASHILQVFDKLPWLHRDNLAYVMTNHGGSALASFDKKVLQRISDELDAVPWISRTYTATQIQKKKVDALLGGQKKQPSSKKGIVTASSLNVRKGAGANFGKNGKAIKNGAEITILETKNGWHRIGDHRWVSAKYVSLVKTEEKDKNTKGKSSVPTSTNFKASEFDCHDGTAVPPEYYPNVQNLMKQLEILRTEMGASIAINSSYRTPSHNKAVGGKANSQHLYAKAADIVVKGYTPKQVHTKIEALTKAGKMTQGGLGLYKTFVHYDIRGTKARWDLS</sequence>
<feature type="compositionally biased region" description="Polar residues" evidence="1">
    <location>
        <begin position="1"/>
        <end position="35"/>
    </location>
</feature>
<feature type="domain" description="SH3b" evidence="2">
    <location>
        <begin position="373"/>
        <end position="433"/>
    </location>
</feature>
<evidence type="ECO:0000259" key="2">
    <source>
        <dbReference type="SMART" id="SM00287"/>
    </source>
</evidence>
<gene>
    <name evidence="3" type="ORF">M23134_07870</name>
</gene>
<feature type="region of interest" description="Disordered" evidence="1">
    <location>
        <begin position="1"/>
        <end position="49"/>
    </location>
</feature>
<dbReference type="InterPro" id="IPR009045">
    <property type="entry name" value="Zn_M74/Hedgehog-like"/>
</dbReference>
<dbReference type="SUPFAM" id="SSF55166">
    <property type="entry name" value="Hedgehog/DD-peptidase"/>
    <property type="match status" value="1"/>
</dbReference>
<evidence type="ECO:0000313" key="3">
    <source>
        <dbReference type="EMBL" id="EAY28772.1"/>
    </source>
</evidence>